<dbReference type="RefSeq" id="WP_183275484.1">
    <property type="nucleotide sequence ID" value="NZ_JACHXV010000019.1"/>
</dbReference>
<dbReference type="InterPro" id="IPR003593">
    <property type="entry name" value="AAA+_ATPase"/>
</dbReference>
<evidence type="ECO:0000259" key="5">
    <source>
        <dbReference type="PROSITE" id="PS50893"/>
    </source>
</evidence>
<dbReference type="Gene3D" id="3.40.50.300">
    <property type="entry name" value="P-loop containing nucleotide triphosphate hydrolases"/>
    <property type="match status" value="1"/>
</dbReference>
<evidence type="ECO:0000256" key="1">
    <source>
        <dbReference type="ARBA" id="ARBA00005417"/>
    </source>
</evidence>
<evidence type="ECO:0000256" key="4">
    <source>
        <dbReference type="ARBA" id="ARBA00022840"/>
    </source>
</evidence>
<dbReference type="GO" id="GO:0016020">
    <property type="term" value="C:membrane"/>
    <property type="evidence" value="ECO:0007669"/>
    <property type="project" value="InterPro"/>
</dbReference>
<evidence type="ECO:0000256" key="2">
    <source>
        <dbReference type="ARBA" id="ARBA00022448"/>
    </source>
</evidence>
<dbReference type="Proteomes" id="UP000557688">
    <property type="component" value="Unassembled WGS sequence"/>
</dbReference>
<dbReference type="EMBL" id="JACHXV010000019">
    <property type="protein sequence ID" value="MBB3175148.1"/>
    <property type="molecule type" value="Genomic_DNA"/>
</dbReference>
<reference evidence="6 7" key="1">
    <citation type="submission" date="2020-08" db="EMBL/GenBank/DDBJ databases">
        <title>Genomic Encyclopedia of Type Strains, Phase III (KMG-III): the genomes of soil and plant-associated and newly described type strains.</title>
        <authorList>
            <person name="Whitman W."/>
        </authorList>
    </citation>
    <scope>NUCLEOTIDE SEQUENCE [LARGE SCALE GENOMIC DNA]</scope>
    <source>
        <strain evidence="6 7">CECT 8088</strain>
    </source>
</reference>
<evidence type="ECO:0000256" key="3">
    <source>
        <dbReference type="ARBA" id="ARBA00022741"/>
    </source>
</evidence>
<dbReference type="InterPro" id="IPR017871">
    <property type="entry name" value="ABC_transporter-like_CS"/>
</dbReference>
<dbReference type="PROSITE" id="PS00211">
    <property type="entry name" value="ABC_TRANSPORTER_1"/>
    <property type="match status" value="1"/>
</dbReference>
<dbReference type="Pfam" id="PF00005">
    <property type="entry name" value="ABC_tran"/>
    <property type="match status" value="1"/>
</dbReference>
<proteinExistence type="inferred from homology"/>
<dbReference type="InterPro" id="IPR003439">
    <property type="entry name" value="ABC_transporter-like_ATP-bd"/>
</dbReference>
<organism evidence="6 7">
    <name type="scientific">Endobacter medicaginis</name>
    <dbReference type="NCBI Taxonomy" id="1181271"/>
    <lineage>
        <taxon>Bacteria</taxon>
        <taxon>Pseudomonadati</taxon>
        <taxon>Pseudomonadota</taxon>
        <taxon>Alphaproteobacteria</taxon>
        <taxon>Acetobacterales</taxon>
        <taxon>Acetobacteraceae</taxon>
        <taxon>Endobacter</taxon>
    </lineage>
</organism>
<dbReference type="GO" id="GO:0140359">
    <property type="term" value="F:ABC-type transporter activity"/>
    <property type="evidence" value="ECO:0007669"/>
    <property type="project" value="InterPro"/>
</dbReference>
<dbReference type="SMART" id="SM00382">
    <property type="entry name" value="AAA"/>
    <property type="match status" value="1"/>
</dbReference>
<protein>
    <submittedName>
        <fullName evidence="6">Lipopolysaccharide transport system ATP-binding protein</fullName>
    </submittedName>
</protein>
<keyword evidence="3" id="KW-0547">Nucleotide-binding</keyword>
<dbReference type="PANTHER" id="PTHR46743">
    <property type="entry name" value="TEICHOIC ACIDS EXPORT ATP-BINDING PROTEIN TAGH"/>
    <property type="match status" value="1"/>
</dbReference>
<dbReference type="GO" id="GO:0016887">
    <property type="term" value="F:ATP hydrolysis activity"/>
    <property type="evidence" value="ECO:0007669"/>
    <property type="project" value="InterPro"/>
</dbReference>
<dbReference type="AlphaFoldDB" id="A0A839UXR8"/>
<dbReference type="PANTHER" id="PTHR46743:SF2">
    <property type="entry name" value="TEICHOIC ACIDS EXPORT ATP-BINDING PROTEIN TAGH"/>
    <property type="match status" value="1"/>
</dbReference>
<dbReference type="PROSITE" id="PS50893">
    <property type="entry name" value="ABC_TRANSPORTER_2"/>
    <property type="match status" value="1"/>
</dbReference>
<sequence length="259" mass="28173">MTASNGPLIDVDRLHVSFPLYHGSARSLRRTMADGVSGRLGLDPRRRVVVEALRDVSFRLRAGDRLGLVGGNGAGKTTLLRALAGIYEPVDGTVHVRGRLDALLDANSGMSTGMTGRENINLRCLHAGLTPRQSRAVQDDVQDFADLGSFIDMPVRTYSAGMSVRLGFALTTAINPQVLLMDEWFMAGDSAFLHKAQKRLEAMVQAADILVLSTHQLTIIESWCSEVIWLDQGRIRMHGAPQEVLAAYRGEAPVVTEPA</sequence>
<comment type="similarity">
    <text evidence="1">Belongs to the ABC transporter superfamily.</text>
</comment>
<dbReference type="SUPFAM" id="SSF52540">
    <property type="entry name" value="P-loop containing nucleoside triphosphate hydrolases"/>
    <property type="match status" value="1"/>
</dbReference>
<name>A0A839UXR8_9PROT</name>
<keyword evidence="4 6" id="KW-0067">ATP-binding</keyword>
<dbReference type="InterPro" id="IPR050683">
    <property type="entry name" value="Bact_Polysacc_Export_ATP-bd"/>
</dbReference>
<accession>A0A839UXR8</accession>
<evidence type="ECO:0000313" key="6">
    <source>
        <dbReference type="EMBL" id="MBB3175148.1"/>
    </source>
</evidence>
<dbReference type="InterPro" id="IPR015860">
    <property type="entry name" value="ABC_transpr_TagH-like"/>
</dbReference>
<dbReference type="GO" id="GO:0005524">
    <property type="term" value="F:ATP binding"/>
    <property type="evidence" value="ECO:0007669"/>
    <property type="project" value="UniProtKB-KW"/>
</dbReference>
<dbReference type="InterPro" id="IPR027417">
    <property type="entry name" value="P-loop_NTPase"/>
</dbReference>
<feature type="domain" description="ABC transporter" evidence="5">
    <location>
        <begin position="31"/>
        <end position="257"/>
    </location>
</feature>
<gene>
    <name evidence="6" type="ORF">FHR90_002998</name>
</gene>
<comment type="caution">
    <text evidence="6">The sequence shown here is derived from an EMBL/GenBank/DDBJ whole genome shotgun (WGS) entry which is preliminary data.</text>
</comment>
<keyword evidence="7" id="KW-1185">Reference proteome</keyword>
<evidence type="ECO:0000313" key="7">
    <source>
        <dbReference type="Proteomes" id="UP000557688"/>
    </source>
</evidence>
<keyword evidence="2" id="KW-0813">Transport</keyword>
<dbReference type="CDD" id="cd03220">
    <property type="entry name" value="ABC_KpsT_Wzt"/>
    <property type="match status" value="1"/>
</dbReference>